<name>A0A6J6QVE6_9ZZZZ</name>
<feature type="compositionally biased region" description="Polar residues" evidence="1">
    <location>
        <begin position="36"/>
        <end position="58"/>
    </location>
</feature>
<proteinExistence type="predicted"/>
<evidence type="ECO:0000313" key="2">
    <source>
        <dbReference type="EMBL" id="CAB4714696.1"/>
    </source>
</evidence>
<feature type="region of interest" description="Disordered" evidence="1">
    <location>
        <begin position="25"/>
        <end position="58"/>
    </location>
</feature>
<protein>
    <submittedName>
        <fullName evidence="2">Unannotated protein</fullName>
    </submittedName>
</protein>
<sequence length="58" mass="5782">MIRVGSKPHDAETITLGLASSIRAASSAGAKPPKTTECTAPNRAQASMATKASGTIGI</sequence>
<evidence type="ECO:0000256" key="1">
    <source>
        <dbReference type="SAM" id="MobiDB-lite"/>
    </source>
</evidence>
<dbReference type="AlphaFoldDB" id="A0A6J6QVE6"/>
<reference evidence="2" key="1">
    <citation type="submission" date="2020-05" db="EMBL/GenBank/DDBJ databases">
        <authorList>
            <person name="Chiriac C."/>
            <person name="Salcher M."/>
            <person name="Ghai R."/>
            <person name="Kavagutti S V."/>
        </authorList>
    </citation>
    <scope>NUCLEOTIDE SEQUENCE</scope>
</reference>
<gene>
    <name evidence="2" type="ORF">UFOPK2648_01092</name>
</gene>
<dbReference type="EMBL" id="CAEZYC010000070">
    <property type="protein sequence ID" value="CAB4714696.1"/>
    <property type="molecule type" value="Genomic_DNA"/>
</dbReference>
<organism evidence="2">
    <name type="scientific">freshwater metagenome</name>
    <dbReference type="NCBI Taxonomy" id="449393"/>
    <lineage>
        <taxon>unclassified sequences</taxon>
        <taxon>metagenomes</taxon>
        <taxon>ecological metagenomes</taxon>
    </lineage>
</organism>
<accession>A0A6J6QVE6</accession>